<comment type="subcellular location">
    <subcellularLocation>
        <location evidence="1">Nucleus</location>
    </subcellularLocation>
</comment>
<sequence>MPGPVEKSADVVELRPNGDENGENHSVQLIDSFPTEYDWSFCDINEPTILEGSLAPPTQVQNADLAQFPNAEPWNATYQFGVEDDYFYGASNRNHYDGPPGTMTRSDRQSSICQSPAYEPIHETDSAGRRVSDFAESPPNEVINLSSALSDFFFREVIALYCTWDSSANNMRILTGNMWQSSGIIYHTIQSMAASCLAGNFPHLAAVAKRERSHAVDHLHGRVKAVVSKEERLLSLMLLGHTASWFDPHDLGQDQFHDAWIMTNSWALEMQKDSNWPFFEQSMDNWSMLLAFLTDKGIDSVIPPLSTGPDQPTQSTMPHPFSGISHQLAKLVTYTGRLVFRVRKRLLNVIYMTETDMDDFRDWFREARSIERRLCAYIPMNVSCMVDPGDPTISLDHFQQMDQAFQYMALLQIYRVFPDLLTERYQPWNTHAILLPQAALKKPTREEMDAWLTELAIHILSILQKIPFESPTRSVQPFIFTAVSGELKYPRHPVDLSDGVSAPFQPIDQASIKVARARQFILSRLSAYGNILTVGKVQQICRLIKAVWDALDAGDADVYWVDVTYKKQLGTMMA</sequence>
<dbReference type="GO" id="GO:0005634">
    <property type="term" value="C:nucleus"/>
    <property type="evidence" value="ECO:0007669"/>
    <property type="project" value="UniProtKB-SubCell"/>
</dbReference>
<accession>A0A9N9VZY1</accession>
<evidence type="ECO:0000256" key="2">
    <source>
        <dbReference type="ARBA" id="ARBA00023242"/>
    </source>
</evidence>
<gene>
    <name evidence="3" type="ORF">CRHIZ90672A_00016574</name>
</gene>
<dbReference type="EMBL" id="CABFNQ020000765">
    <property type="protein sequence ID" value="CAH0042082.1"/>
    <property type="molecule type" value="Genomic_DNA"/>
</dbReference>
<dbReference type="GO" id="GO:0045944">
    <property type="term" value="P:positive regulation of transcription by RNA polymerase II"/>
    <property type="evidence" value="ECO:0007669"/>
    <property type="project" value="TreeGrafter"/>
</dbReference>
<dbReference type="PANTHER" id="PTHR37534">
    <property type="entry name" value="TRANSCRIPTIONAL ACTIVATOR PROTEIN UGA3"/>
    <property type="match status" value="1"/>
</dbReference>
<name>A0A9N9VZY1_9HYPO</name>
<dbReference type="GO" id="GO:0003700">
    <property type="term" value="F:DNA-binding transcription factor activity"/>
    <property type="evidence" value="ECO:0007669"/>
    <property type="project" value="TreeGrafter"/>
</dbReference>
<dbReference type="Pfam" id="PF11951">
    <property type="entry name" value="Fungal_trans_2"/>
    <property type="match status" value="1"/>
</dbReference>
<keyword evidence="4" id="KW-1185">Reference proteome</keyword>
<dbReference type="GO" id="GO:0000976">
    <property type="term" value="F:transcription cis-regulatory region binding"/>
    <property type="evidence" value="ECO:0007669"/>
    <property type="project" value="TreeGrafter"/>
</dbReference>
<organism evidence="3 4">
    <name type="scientific">Clonostachys rhizophaga</name>
    <dbReference type="NCBI Taxonomy" id="160324"/>
    <lineage>
        <taxon>Eukaryota</taxon>
        <taxon>Fungi</taxon>
        <taxon>Dikarya</taxon>
        <taxon>Ascomycota</taxon>
        <taxon>Pezizomycotina</taxon>
        <taxon>Sordariomycetes</taxon>
        <taxon>Hypocreomycetidae</taxon>
        <taxon>Hypocreales</taxon>
        <taxon>Bionectriaceae</taxon>
        <taxon>Clonostachys</taxon>
    </lineage>
</organism>
<evidence type="ECO:0000313" key="3">
    <source>
        <dbReference type="EMBL" id="CAH0042082.1"/>
    </source>
</evidence>
<reference evidence="3" key="1">
    <citation type="submission" date="2021-10" db="EMBL/GenBank/DDBJ databases">
        <authorList>
            <person name="Piombo E."/>
        </authorList>
    </citation>
    <scope>NUCLEOTIDE SEQUENCE</scope>
</reference>
<evidence type="ECO:0000256" key="1">
    <source>
        <dbReference type="ARBA" id="ARBA00004123"/>
    </source>
</evidence>
<evidence type="ECO:0000313" key="4">
    <source>
        <dbReference type="Proteomes" id="UP000696573"/>
    </source>
</evidence>
<protein>
    <submittedName>
        <fullName evidence="3">Uncharacterized protein</fullName>
    </submittedName>
</protein>
<keyword evidence="2" id="KW-0539">Nucleus</keyword>
<dbReference type="PANTHER" id="PTHR37534:SF11">
    <property type="entry name" value="ZN(II)2CYS6 TRANSCRIPTION FACTOR (EUROFUNG)"/>
    <property type="match status" value="1"/>
</dbReference>
<dbReference type="AlphaFoldDB" id="A0A9N9VZY1"/>
<dbReference type="InterPro" id="IPR021858">
    <property type="entry name" value="Fun_TF"/>
</dbReference>
<proteinExistence type="predicted"/>
<comment type="caution">
    <text evidence="3">The sequence shown here is derived from an EMBL/GenBank/DDBJ whole genome shotgun (WGS) entry which is preliminary data.</text>
</comment>
<dbReference type="OrthoDB" id="4835445at2759"/>
<dbReference type="Proteomes" id="UP000696573">
    <property type="component" value="Unassembled WGS sequence"/>
</dbReference>